<dbReference type="EMBL" id="OX459941">
    <property type="protein sequence ID" value="CAI9175550.1"/>
    <property type="molecule type" value="Genomic_DNA"/>
</dbReference>
<evidence type="ECO:0000313" key="3">
    <source>
        <dbReference type="Proteomes" id="UP001176941"/>
    </source>
</evidence>
<feature type="compositionally biased region" description="Polar residues" evidence="1">
    <location>
        <begin position="39"/>
        <end position="54"/>
    </location>
</feature>
<gene>
    <name evidence="2" type="ORF">MRATA1EN1_LOCUS24512</name>
</gene>
<evidence type="ECO:0000313" key="2">
    <source>
        <dbReference type="EMBL" id="CAI9175550.1"/>
    </source>
</evidence>
<reference evidence="2" key="1">
    <citation type="submission" date="2023-04" db="EMBL/GenBank/DDBJ databases">
        <authorList>
            <consortium name="ELIXIR-Norway"/>
        </authorList>
    </citation>
    <scope>NUCLEOTIDE SEQUENCE [LARGE SCALE GENOMIC DNA]</scope>
</reference>
<accession>A0ABN8ZQ10</accession>
<dbReference type="Proteomes" id="UP001176941">
    <property type="component" value="Chromosome 5"/>
</dbReference>
<feature type="region of interest" description="Disordered" evidence="1">
    <location>
        <begin position="1"/>
        <end position="54"/>
    </location>
</feature>
<sequence>MLSADGAEPQGASGSDSSQHKRQPGAKKGFGEGDRGGQFNISLTFKGSDSGSQGAATWRTGSIAFPEVNLGALGRTTDHRDSVVWDACGWQPLRRLLFPATLERARAQERPVRRLRCRAHRHLVVFRHAGRSDLSR</sequence>
<keyword evidence="3" id="KW-1185">Reference proteome</keyword>
<name>A0ABN8ZQ10_RANTA</name>
<evidence type="ECO:0000256" key="1">
    <source>
        <dbReference type="SAM" id="MobiDB-lite"/>
    </source>
</evidence>
<proteinExistence type="predicted"/>
<protein>
    <submittedName>
        <fullName evidence="2">Uncharacterized protein</fullName>
    </submittedName>
</protein>
<organism evidence="2 3">
    <name type="scientific">Rangifer tarandus platyrhynchus</name>
    <name type="common">Svalbard reindeer</name>
    <dbReference type="NCBI Taxonomy" id="3082113"/>
    <lineage>
        <taxon>Eukaryota</taxon>
        <taxon>Metazoa</taxon>
        <taxon>Chordata</taxon>
        <taxon>Craniata</taxon>
        <taxon>Vertebrata</taxon>
        <taxon>Euteleostomi</taxon>
        <taxon>Mammalia</taxon>
        <taxon>Eutheria</taxon>
        <taxon>Laurasiatheria</taxon>
        <taxon>Artiodactyla</taxon>
        <taxon>Ruminantia</taxon>
        <taxon>Pecora</taxon>
        <taxon>Cervidae</taxon>
        <taxon>Odocoileinae</taxon>
        <taxon>Rangifer</taxon>
    </lineage>
</organism>